<comment type="caution">
    <text evidence="1">The sequence shown here is derived from an EMBL/GenBank/DDBJ whole genome shotgun (WGS) entry which is preliminary data.</text>
</comment>
<accession>A0A9X1A9U8</accession>
<reference evidence="1" key="2">
    <citation type="submission" date="2021-03" db="EMBL/GenBank/DDBJ databases">
        <authorList>
            <person name="Artuso I."/>
            <person name="Turrini P."/>
            <person name="Pirolo M."/>
            <person name="Lugli G.A."/>
            <person name="Ventura M."/>
            <person name="Visca P."/>
        </authorList>
    </citation>
    <scope>NUCLEOTIDE SEQUENCE</scope>
    <source>
        <strain evidence="1">LMG 26462</strain>
    </source>
</reference>
<sequence>MDQFAWECVTKRPALVSGVSGGVGLAGVMWNDQFADIAHLIESAGSPFPTSRIRRLVLRATAKFDATDEISQLIDRLNFTLDILAIVLAELGDGPAFNRLNALDDLRKLEAACERQRRSVAQ</sequence>
<dbReference type="RefSeq" id="WP_214388021.1">
    <property type="nucleotide sequence ID" value="NZ_JAFLWW010000002.1"/>
</dbReference>
<evidence type="ECO:0000313" key="1">
    <source>
        <dbReference type="EMBL" id="MBT1155726.1"/>
    </source>
</evidence>
<dbReference type="AlphaFoldDB" id="A0A9X1A9U8"/>
<dbReference type="EMBL" id="JAFLWW010000002">
    <property type="protein sequence ID" value="MBT1155726.1"/>
    <property type="molecule type" value="Genomic_DNA"/>
</dbReference>
<dbReference type="Proteomes" id="UP001138921">
    <property type="component" value="Unassembled WGS sequence"/>
</dbReference>
<organism evidence="1 2">
    <name type="scientific">Aminobacter anthyllidis</name>
    <dbReference type="NCBI Taxonomy" id="1035067"/>
    <lineage>
        <taxon>Bacteria</taxon>
        <taxon>Pseudomonadati</taxon>
        <taxon>Pseudomonadota</taxon>
        <taxon>Alphaproteobacteria</taxon>
        <taxon>Hyphomicrobiales</taxon>
        <taxon>Phyllobacteriaceae</taxon>
        <taxon>Aminobacter</taxon>
    </lineage>
</organism>
<keyword evidence="2" id="KW-1185">Reference proteome</keyword>
<protein>
    <submittedName>
        <fullName evidence="1">Uncharacterized protein</fullName>
    </submittedName>
</protein>
<evidence type="ECO:0000313" key="2">
    <source>
        <dbReference type="Proteomes" id="UP001138921"/>
    </source>
</evidence>
<name>A0A9X1A9U8_9HYPH</name>
<reference evidence="1" key="1">
    <citation type="journal article" date="2021" name="Microorganisms">
        <title>Phylogenomic Reconstruction and Metabolic Potential of the Genus Aminobacter.</title>
        <authorList>
            <person name="Artuso I."/>
            <person name="Turrini P."/>
            <person name="Pirolo M."/>
            <person name="Lugli G.A."/>
            <person name="Ventura M."/>
            <person name="Visca P."/>
        </authorList>
    </citation>
    <scope>NUCLEOTIDE SEQUENCE</scope>
    <source>
        <strain evidence="1">LMG 26462</strain>
    </source>
</reference>
<proteinExistence type="predicted"/>
<gene>
    <name evidence="1" type="ORF">J1C56_08990</name>
</gene>